<dbReference type="KEGG" id="nvi:100119947"/>
<dbReference type="GO" id="GO:0031012">
    <property type="term" value="C:extracellular matrix"/>
    <property type="evidence" value="ECO:0007669"/>
    <property type="project" value="TreeGrafter"/>
</dbReference>
<evidence type="ECO:0000313" key="5">
    <source>
        <dbReference type="EnsemblMetazoa" id="NP_001161319"/>
    </source>
</evidence>
<dbReference type="InParanoid" id="A0A7M6URS8"/>
<protein>
    <submittedName>
        <fullName evidence="5">Uncharacterized protein</fullName>
    </submittedName>
</protein>
<dbReference type="Pfam" id="PF00379">
    <property type="entry name" value="Chitin_bind_4"/>
    <property type="match status" value="1"/>
</dbReference>
<accession>A0A7M6URS8</accession>
<dbReference type="OMA" id="MACKCII"/>
<dbReference type="SMR" id="A0A7M6URS8"/>
<dbReference type="GO" id="GO:0042302">
    <property type="term" value="F:structural constituent of cuticle"/>
    <property type="evidence" value="ECO:0007669"/>
    <property type="project" value="UniProtKB-UniRule"/>
</dbReference>
<evidence type="ECO:0000256" key="3">
    <source>
        <dbReference type="SAM" id="MobiDB-lite"/>
    </source>
</evidence>
<proteinExistence type="predicted"/>
<name>A0A7M6URS8_NASVI</name>
<keyword evidence="6" id="KW-1185">Reference proteome</keyword>
<sequence length="265" mass="27663">MACKCIILLAAVALARGAVVQVAQPAVAVPVAVKAEEVDAYPRYSFAYDVADSITGDSKAQYETRDGDVVQGSYSLIEADGSRRIVDYTADPINGFNAVVSREPAVAGVAVASPVVPAVGVAPVAPTRPVGVAPARPAPPQVPSSGPDSDVEVIDARSGPLQRSNNGEQDELNQQPEKLRSAQQQQQQAARSARIQAQQQRSTVGDVPLRAVAAPVPVPAVVTNNVYQRFVSAPALRTVALSYPAYTAAYSYQAPVAGLTYTTVV</sequence>
<gene>
    <name evidence="5" type="primary">100119947</name>
</gene>
<dbReference type="PROSITE" id="PS00233">
    <property type="entry name" value="CHIT_BIND_RR_1"/>
    <property type="match status" value="1"/>
</dbReference>
<dbReference type="Proteomes" id="UP000002358">
    <property type="component" value="Chromosome 5"/>
</dbReference>
<organism evidence="5 6">
    <name type="scientific">Nasonia vitripennis</name>
    <name type="common">Parasitic wasp</name>
    <dbReference type="NCBI Taxonomy" id="7425"/>
    <lineage>
        <taxon>Eukaryota</taxon>
        <taxon>Metazoa</taxon>
        <taxon>Ecdysozoa</taxon>
        <taxon>Arthropoda</taxon>
        <taxon>Hexapoda</taxon>
        <taxon>Insecta</taxon>
        <taxon>Pterygota</taxon>
        <taxon>Neoptera</taxon>
        <taxon>Endopterygota</taxon>
        <taxon>Hymenoptera</taxon>
        <taxon>Apocrita</taxon>
        <taxon>Proctotrupomorpha</taxon>
        <taxon>Chalcidoidea</taxon>
        <taxon>Pteromalidae</taxon>
        <taxon>Pteromalinae</taxon>
        <taxon>Nasonia</taxon>
    </lineage>
</organism>
<evidence type="ECO:0000313" key="6">
    <source>
        <dbReference type="Proteomes" id="UP000002358"/>
    </source>
</evidence>
<evidence type="ECO:0000256" key="2">
    <source>
        <dbReference type="PROSITE-ProRule" id="PRU00497"/>
    </source>
</evidence>
<feature type="chain" id="PRO_5029861486" evidence="4">
    <location>
        <begin position="18"/>
        <end position="265"/>
    </location>
</feature>
<dbReference type="EnsemblMetazoa" id="NM_001167847">
    <property type="protein sequence ID" value="NP_001161319"/>
    <property type="gene ID" value="GeneID_100119947"/>
</dbReference>
<dbReference type="AlphaFoldDB" id="A0A7M6URS8"/>
<dbReference type="InterPro" id="IPR031311">
    <property type="entry name" value="CHIT_BIND_RR_consensus"/>
</dbReference>
<dbReference type="InterPro" id="IPR051217">
    <property type="entry name" value="Insect_Cuticle_Struc_Prot"/>
</dbReference>
<keyword evidence="4" id="KW-0732">Signal</keyword>
<evidence type="ECO:0000256" key="4">
    <source>
        <dbReference type="SAM" id="SignalP"/>
    </source>
</evidence>
<dbReference type="PANTHER" id="PTHR12236:SF86">
    <property type="entry name" value="CCP84AC-RELATED"/>
    <property type="match status" value="1"/>
</dbReference>
<dbReference type="PROSITE" id="PS51155">
    <property type="entry name" value="CHIT_BIND_RR_2"/>
    <property type="match status" value="1"/>
</dbReference>
<feature type="signal peptide" evidence="4">
    <location>
        <begin position="1"/>
        <end position="17"/>
    </location>
</feature>
<feature type="compositionally biased region" description="Low complexity" evidence="3">
    <location>
        <begin position="181"/>
        <end position="204"/>
    </location>
</feature>
<keyword evidence="1 2" id="KW-0193">Cuticle</keyword>
<dbReference type="PANTHER" id="PTHR12236">
    <property type="entry name" value="STRUCTURAL CONTITUENT OF CUTICLE"/>
    <property type="match status" value="1"/>
</dbReference>
<feature type="compositionally biased region" description="Polar residues" evidence="3">
    <location>
        <begin position="161"/>
        <end position="176"/>
    </location>
</feature>
<dbReference type="PRINTS" id="PR00947">
    <property type="entry name" value="CUTICLE"/>
</dbReference>
<dbReference type="InterPro" id="IPR000618">
    <property type="entry name" value="Insect_cuticle"/>
</dbReference>
<dbReference type="GO" id="GO:0005615">
    <property type="term" value="C:extracellular space"/>
    <property type="evidence" value="ECO:0007669"/>
    <property type="project" value="TreeGrafter"/>
</dbReference>
<feature type="region of interest" description="Disordered" evidence="3">
    <location>
        <begin position="132"/>
        <end position="204"/>
    </location>
</feature>
<evidence type="ECO:0000256" key="1">
    <source>
        <dbReference type="ARBA" id="ARBA00022460"/>
    </source>
</evidence>
<reference evidence="5" key="1">
    <citation type="submission" date="2021-01" db="UniProtKB">
        <authorList>
            <consortium name="EnsemblMetazoa"/>
        </authorList>
    </citation>
    <scope>IDENTIFICATION</scope>
</reference>